<dbReference type="PANTHER" id="PTHR24171">
    <property type="entry name" value="ANKYRIN REPEAT DOMAIN-CONTAINING PROTEIN 39-RELATED"/>
    <property type="match status" value="1"/>
</dbReference>
<feature type="repeat" description="ANK" evidence="3">
    <location>
        <begin position="182"/>
        <end position="214"/>
    </location>
</feature>
<dbReference type="SUPFAM" id="SSF48403">
    <property type="entry name" value="Ankyrin repeat"/>
    <property type="match status" value="1"/>
</dbReference>
<dbReference type="InterPro" id="IPR002110">
    <property type="entry name" value="Ankyrin_rpt"/>
</dbReference>
<name>M7C9R6_CHEMY</name>
<keyword evidence="2 3" id="KW-0040">ANK repeat</keyword>
<dbReference type="EMBL" id="KB522361">
    <property type="protein sequence ID" value="EMP37362.1"/>
    <property type="molecule type" value="Genomic_DNA"/>
</dbReference>
<reference evidence="5" key="1">
    <citation type="journal article" date="2013" name="Nat. Genet.">
        <title>The draft genomes of soft-shell turtle and green sea turtle yield insights into the development and evolution of the turtle-specific body plan.</title>
        <authorList>
            <person name="Wang Z."/>
            <person name="Pascual-Anaya J."/>
            <person name="Zadissa A."/>
            <person name="Li W."/>
            <person name="Niimura Y."/>
            <person name="Huang Z."/>
            <person name="Li C."/>
            <person name="White S."/>
            <person name="Xiong Z."/>
            <person name="Fang D."/>
            <person name="Wang B."/>
            <person name="Ming Y."/>
            <person name="Chen Y."/>
            <person name="Zheng Y."/>
            <person name="Kuraku S."/>
            <person name="Pignatelli M."/>
            <person name="Herrero J."/>
            <person name="Beal K."/>
            <person name="Nozawa M."/>
            <person name="Li Q."/>
            <person name="Wang J."/>
            <person name="Zhang H."/>
            <person name="Yu L."/>
            <person name="Shigenobu S."/>
            <person name="Wang J."/>
            <person name="Liu J."/>
            <person name="Flicek P."/>
            <person name="Searle S."/>
            <person name="Wang J."/>
            <person name="Kuratani S."/>
            <person name="Yin Y."/>
            <person name="Aken B."/>
            <person name="Zhang G."/>
            <person name="Irie N."/>
        </authorList>
    </citation>
    <scope>NUCLEOTIDE SEQUENCE [LARGE SCALE GENOMIC DNA]</scope>
</reference>
<feature type="repeat" description="ANK" evidence="3">
    <location>
        <begin position="149"/>
        <end position="181"/>
    </location>
</feature>
<feature type="repeat" description="ANK" evidence="3">
    <location>
        <begin position="216"/>
        <end position="248"/>
    </location>
</feature>
<dbReference type="Pfam" id="PF00023">
    <property type="entry name" value="Ank"/>
    <property type="match status" value="1"/>
</dbReference>
<evidence type="ECO:0000313" key="4">
    <source>
        <dbReference type="EMBL" id="EMP37362.1"/>
    </source>
</evidence>
<dbReference type="PANTHER" id="PTHR24171:SF10">
    <property type="entry name" value="ANKYRIN REPEAT DOMAIN-CONTAINING PROTEIN 29-LIKE"/>
    <property type="match status" value="1"/>
</dbReference>
<dbReference type="Pfam" id="PF12796">
    <property type="entry name" value="Ank_2"/>
    <property type="match status" value="2"/>
</dbReference>
<evidence type="ECO:0000256" key="1">
    <source>
        <dbReference type="ARBA" id="ARBA00022737"/>
    </source>
</evidence>
<dbReference type="eggNOG" id="KOG0504">
    <property type="taxonomic scope" value="Eukaryota"/>
</dbReference>
<evidence type="ECO:0000313" key="5">
    <source>
        <dbReference type="Proteomes" id="UP000031443"/>
    </source>
</evidence>
<evidence type="ECO:0000256" key="2">
    <source>
        <dbReference type="ARBA" id="ARBA00023043"/>
    </source>
</evidence>
<sequence>MDLICTEVKHVNATIELSNDDWMKEPQAQLHPLVLVEKLQILRKVESEHPLMAHAPADKYYTALVTGDLRNLKVLTDKYYEDVNLIFEISKNELEWQVKSLASFGLSGLWSLEYKRELTTPLCITARNGHTACVRHLLFWRADPNMAPGGQSALHEACEGGHTDCTELLLEHRANPNLLSEEGLAPLHLCTNQNTLGCAKLLVKYGAMVDLPSEETQETPLHIAAKHGLYDHALLYLRYGASADRKNSREETALSVTCGQAKEQVEQGSYLQMCRLLVKYGADVNTTDEEEKSPLHKACKNASHSLVQFLLQNKADVNAIDYNGVSPLSCILQTAAFKQQLRPHLTVQTLLNHGSQKIWPMAFGKVLRSCASVPEIIEILFNSYSQVPVSEQWREAIPEEIFQAACSISKDALGTTYECSSALSMCHDVLSHMSGALRSRWWRHTHNSRTMSLGGGRYLRFIRIKAFDVGSGLFSLREHSSLV</sequence>
<dbReference type="PRINTS" id="PR01415">
    <property type="entry name" value="ANKYRIN"/>
</dbReference>
<protein>
    <submittedName>
        <fullName evidence="4">Ankyrin repeat and SOCS box protein 18</fullName>
    </submittedName>
</protein>
<proteinExistence type="predicted"/>
<dbReference type="InterPro" id="IPR036770">
    <property type="entry name" value="Ankyrin_rpt-contain_sf"/>
</dbReference>
<dbReference type="Proteomes" id="UP000031443">
    <property type="component" value="Unassembled WGS sequence"/>
</dbReference>
<keyword evidence="1" id="KW-0677">Repeat</keyword>
<dbReference type="AlphaFoldDB" id="M7C9R6"/>
<dbReference type="Gene3D" id="1.25.40.20">
    <property type="entry name" value="Ankyrin repeat-containing domain"/>
    <property type="match status" value="1"/>
</dbReference>
<feature type="repeat" description="ANK" evidence="3">
    <location>
        <begin position="290"/>
        <end position="322"/>
    </location>
</feature>
<dbReference type="PROSITE" id="PS50088">
    <property type="entry name" value="ANK_REPEAT"/>
    <property type="match status" value="4"/>
</dbReference>
<dbReference type="STRING" id="8469.M7C9R6"/>
<dbReference type="SMART" id="SM00248">
    <property type="entry name" value="ANK"/>
    <property type="match status" value="6"/>
</dbReference>
<dbReference type="PROSITE" id="PS50297">
    <property type="entry name" value="ANK_REP_REGION"/>
    <property type="match status" value="3"/>
</dbReference>
<organism evidence="4 5">
    <name type="scientific">Chelonia mydas</name>
    <name type="common">Green sea-turtle</name>
    <name type="synonym">Chelonia agassizi</name>
    <dbReference type="NCBI Taxonomy" id="8469"/>
    <lineage>
        <taxon>Eukaryota</taxon>
        <taxon>Metazoa</taxon>
        <taxon>Chordata</taxon>
        <taxon>Craniata</taxon>
        <taxon>Vertebrata</taxon>
        <taxon>Euteleostomi</taxon>
        <taxon>Archelosauria</taxon>
        <taxon>Testudinata</taxon>
        <taxon>Testudines</taxon>
        <taxon>Cryptodira</taxon>
        <taxon>Durocryptodira</taxon>
        <taxon>Americhelydia</taxon>
        <taxon>Chelonioidea</taxon>
        <taxon>Cheloniidae</taxon>
        <taxon>Chelonia</taxon>
    </lineage>
</organism>
<keyword evidence="5" id="KW-1185">Reference proteome</keyword>
<evidence type="ECO:0000256" key="3">
    <source>
        <dbReference type="PROSITE-ProRule" id="PRU00023"/>
    </source>
</evidence>
<gene>
    <name evidence="4" type="ORF">UY3_05446</name>
</gene>
<accession>M7C9R6</accession>